<organism evidence="1 2">
    <name type="scientific">Phytophthora palmivora</name>
    <dbReference type="NCBI Taxonomy" id="4796"/>
    <lineage>
        <taxon>Eukaryota</taxon>
        <taxon>Sar</taxon>
        <taxon>Stramenopiles</taxon>
        <taxon>Oomycota</taxon>
        <taxon>Peronosporomycetes</taxon>
        <taxon>Peronosporales</taxon>
        <taxon>Peronosporaceae</taxon>
        <taxon>Phytophthora</taxon>
    </lineage>
</organism>
<reference evidence="1 2" key="1">
    <citation type="journal article" date="2017" name="Genome Biol. Evol.">
        <title>Phytophthora megakarya and P. palmivora, closely related causal agents of cacao black pod rot, underwent increases in genome sizes and gene numbers by different mechanisms.</title>
        <authorList>
            <person name="Ali S.S."/>
            <person name="Shao J."/>
            <person name="Lary D.J."/>
            <person name="Kronmiller B."/>
            <person name="Shen D."/>
            <person name="Strem M.D."/>
            <person name="Amoako-Attah I."/>
            <person name="Akrofi A.Y."/>
            <person name="Begoude B.A."/>
            <person name="Ten Hoopen G.M."/>
            <person name="Coulibaly K."/>
            <person name="Kebe B.I."/>
            <person name="Melnick R.L."/>
            <person name="Guiltinan M.J."/>
            <person name="Tyler B.M."/>
            <person name="Meinhardt L.W."/>
            <person name="Bailey B.A."/>
        </authorList>
    </citation>
    <scope>NUCLEOTIDE SEQUENCE [LARGE SCALE GENOMIC DNA]</scope>
    <source>
        <strain evidence="2">sbr112.9</strain>
    </source>
</reference>
<dbReference type="Proteomes" id="UP000237271">
    <property type="component" value="Unassembled WGS sequence"/>
</dbReference>
<keyword evidence="2" id="KW-1185">Reference proteome</keyword>
<accession>A0A2P4YVI1</accession>
<dbReference type="EMBL" id="NCKW01000016">
    <property type="protein sequence ID" value="POM81803.1"/>
    <property type="molecule type" value="Genomic_DNA"/>
</dbReference>
<evidence type="ECO:0008006" key="3">
    <source>
        <dbReference type="Google" id="ProtNLM"/>
    </source>
</evidence>
<gene>
    <name evidence="1" type="ORF">PHPALM_186</name>
</gene>
<evidence type="ECO:0000313" key="1">
    <source>
        <dbReference type="EMBL" id="POM81803.1"/>
    </source>
</evidence>
<protein>
    <recommendedName>
        <fullName evidence="3">DDE-1 domain-containing protein</fullName>
    </recommendedName>
</protein>
<evidence type="ECO:0000313" key="2">
    <source>
        <dbReference type="Proteomes" id="UP000237271"/>
    </source>
</evidence>
<sequence>MTASRKLSTKNGNKIKALDRVDKGESLPPGIIELSQPMGDSAMTPFKNRLRDVYMKYDILNGIFTDAAQKRRHIAKSVLQAWEEVTEVAIRNGFLKAGLTATGPRDMEGVFATGMSPPSGRGTTPLGKRSYFKCQAQMLKLFVKKRASRRCGIVLQTKRDYSNNILVMSPFLIAIHLTTQGAYSDECRGPTET</sequence>
<comment type="caution">
    <text evidence="1">The sequence shown here is derived from an EMBL/GenBank/DDBJ whole genome shotgun (WGS) entry which is preliminary data.</text>
</comment>
<name>A0A2P4YVI1_9STRA</name>
<dbReference type="AlphaFoldDB" id="A0A2P4YVI1"/>
<proteinExistence type="predicted"/>